<evidence type="ECO:0000313" key="6">
    <source>
        <dbReference type="Proteomes" id="UP000016491"/>
    </source>
</evidence>
<reference evidence="5 6" key="1">
    <citation type="submission" date="2013-07" db="EMBL/GenBank/DDBJ databases">
        <authorList>
            <person name="Weinstock G."/>
            <person name="Sodergren E."/>
            <person name="Wylie T."/>
            <person name="Fulton L."/>
            <person name="Fulton R."/>
            <person name="Fronick C."/>
            <person name="O'Laughlin M."/>
            <person name="Godfrey J."/>
            <person name="Miner T."/>
            <person name="Herter B."/>
            <person name="Appelbaum E."/>
            <person name="Cordes M."/>
            <person name="Lek S."/>
            <person name="Wollam A."/>
            <person name="Pepin K.H."/>
            <person name="Palsikar V.B."/>
            <person name="Mitreva M."/>
            <person name="Wilson R.K."/>
        </authorList>
    </citation>
    <scope>NUCLEOTIDE SEQUENCE [LARGE SCALE GENOMIC DNA]</scope>
    <source>
        <strain evidence="5 6">ATCC 14940</strain>
    </source>
</reference>
<dbReference type="Gene3D" id="3.90.550.10">
    <property type="entry name" value="Spore Coat Polysaccharide Biosynthesis Protein SpsA, Chain A"/>
    <property type="match status" value="1"/>
</dbReference>
<gene>
    <name evidence="5" type="ORF">CLOSYM_02959</name>
</gene>
<keyword evidence="3" id="KW-0808">Transferase</keyword>
<protein>
    <submittedName>
        <fullName evidence="5">Amylovoran biosynthesis glycosyltransferase AmsE</fullName>
    </submittedName>
</protein>
<evidence type="ECO:0000313" key="5">
    <source>
        <dbReference type="EMBL" id="ERI75894.1"/>
    </source>
</evidence>
<dbReference type="RefSeq" id="WP_021643625.1">
    <property type="nucleotide sequence ID" value="NZ_KE993033.1"/>
</dbReference>
<evidence type="ECO:0000256" key="3">
    <source>
        <dbReference type="ARBA" id="ARBA00022679"/>
    </source>
</evidence>
<keyword evidence="2" id="KW-0328">Glycosyltransferase</keyword>
<comment type="caution">
    <text evidence="5">The sequence shown here is derived from an EMBL/GenBank/DDBJ whole genome shotgun (WGS) entry which is preliminary data.</text>
</comment>
<dbReference type="PANTHER" id="PTHR43685:SF5">
    <property type="entry name" value="GLYCOSYLTRANSFERASE EPSE-RELATED"/>
    <property type="match status" value="1"/>
</dbReference>
<evidence type="ECO:0000259" key="4">
    <source>
        <dbReference type="Pfam" id="PF00535"/>
    </source>
</evidence>
<dbReference type="InterPro" id="IPR029044">
    <property type="entry name" value="Nucleotide-diphossugar_trans"/>
</dbReference>
<name>A0ABC9TW35_CLOSY</name>
<evidence type="ECO:0000256" key="2">
    <source>
        <dbReference type="ARBA" id="ARBA00022676"/>
    </source>
</evidence>
<dbReference type="AlphaFoldDB" id="A0ABC9TW35"/>
<dbReference type="InterPro" id="IPR050834">
    <property type="entry name" value="Glycosyltransf_2"/>
</dbReference>
<dbReference type="SUPFAM" id="SSF53448">
    <property type="entry name" value="Nucleotide-diphospho-sugar transferases"/>
    <property type="match status" value="1"/>
</dbReference>
<dbReference type="EMBL" id="AWSU01000230">
    <property type="protein sequence ID" value="ERI75894.1"/>
    <property type="molecule type" value="Genomic_DNA"/>
</dbReference>
<dbReference type="Pfam" id="PF00535">
    <property type="entry name" value="Glycos_transf_2"/>
    <property type="match status" value="1"/>
</dbReference>
<dbReference type="PANTHER" id="PTHR43685">
    <property type="entry name" value="GLYCOSYLTRANSFERASE"/>
    <property type="match status" value="1"/>
</dbReference>
<dbReference type="InterPro" id="IPR001173">
    <property type="entry name" value="Glyco_trans_2-like"/>
</dbReference>
<dbReference type="Proteomes" id="UP000016491">
    <property type="component" value="Unassembled WGS sequence"/>
</dbReference>
<organism evidence="5 6">
    <name type="scientific">[Clostridium] symbiosum ATCC 14940</name>
    <dbReference type="NCBI Taxonomy" id="411472"/>
    <lineage>
        <taxon>Bacteria</taxon>
        <taxon>Bacillati</taxon>
        <taxon>Bacillota</taxon>
        <taxon>Clostridia</taxon>
        <taxon>Lachnospirales</taxon>
        <taxon>Lachnospiraceae</taxon>
        <taxon>Otoolea</taxon>
    </lineage>
</organism>
<evidence type="ECO:0000256" key="1">
    <source>
        <dbReference type="ARBA" id="ARBA00006739"/>
    </source>
</evidence>
<sequence length="273" mass="32006">MNYNFSVLMSVYIKEKEEYFKQCMESVLNQTLMPDEIVIVEDGPVTDDLQKVINDYREKYPALIKIVLLKKNLGLGLALSHGVIACQNELIARMDTDDICVPERFETQINMFRNNPKLDICGSHIKEFDSTPEHVLSIRRVPLDDKSIKRYQKRRDSFNHMTVMFKKEAVLRAGNYRHALLMEDSLLWVNMMKNDAVCANIDDYLVYVRTGEDMFERRGGWDYFKKYYSGRKKIYLTGYISRVDYIYTLAVQFVVAVVPNGLRKIIYAKMLRD</sequence>
<accession>A0ABC9TW35</accession>
<comment type="similarity">
    <text evidence="1">Belongs to the glycosyltransferase 2 family.</text>
</comment>
<feature type="domain" description="Glycosyltransferase 2-like" evidence="4">
    <location>
        <begin position="6"/>
        <end position="164"/>
    </location>
</feature>
<dbReference type="GO" id="GO:0016757">
    <property type="term" value="F:glycosyltransferase activity"/>
    <property type="evidence" value="ECO:0007669"/>
    <property type="project" value="UniProtKB-KW"/>
</dbReference>
<proteinExistence type="inferred from homology"/>